<reference evidence="2" key="1">
    <citation type="submission" date="2022-02" db="EMBL/GenBank/DDBJ databases">
        <title>Towards deciphering the DNA virus diversity associated with rodent species in the families Cricetidae and Heteromyidae.</title>
        <authorList>
            <person name="Lund M."/>
            <person name="Larsen B.B."/>
            <person name="Gryseels S."/>
            <person name="Kraberger S."/>
            <person name="Rowsey D.M."/>
            <person name="Steger L."/>
            <person name="Yule K.M."/>
            <person name="Upham N.S."/>
            <person name="Worobey M."/>
            <person name="Van Doorslaer K."/>
            <person name="Varsani A."/>
        </authorList>
    </citation>
    <scope>NUCLEOTIDE SEQUENCE</scope>
    <source>
        <strain evidence="2">UA08Rod_5365</strain>
    </source>
</reference>
<name>A0A976R8K9_9VIRU</name>
<protein>
    <submittedName>
        <fullName evidence="2">Uncharacterized protein</fullName>
    </submittedName>
</protein>
<feature type="region of interest" description="Disordered" evidence="1">
    <location>
        <begin position="86"/>
        <end position="105"/>
    </location>
</feature>
<proteinExistence type="predicted"/>
<dbReference type="EMBL" id="OM869549">
    <property type="protein sequence ID" value="UPW41143.1"/>
    <property type="molecule type" value="Genomic_DNA"/>
</dbReference>
<evidence type="ECO:0000313" key="2">
    <source>
        <dbReference type="EMBL" id="UPW41143.1"/>
    </source>
</evidence>
<organism evidence="2">
    <name type="scientific">Sigmofec virus UA08Rod_5365</name>
    <dbReference type="NCBI Taxonomy" id="2929422"/>
    <lineage>
        <taxon>Viruses</taxon>
        <taxon>Monodnaviria</taxon>
        <taxon>Sangervirae</taxon>
        <taxon>Phixviricota</taxon>
        <taxon>Malgrandaviricetes</taxon>
        <taxon>Petitvirales</taxon>
        <taxon>Microviridae</taxon>
    </lineage>
</organism>
<sequence length="105" mass="12192">MLKPKKIWETTFRVNETYRAEPLIKKLQRKMSGELVEGTEIDETIPTLYTDKRDGCLPGTDIRTDRFEVAREAIDKVNKARMSEIAKAEEDKKEELEERTSDAES</sequence>
<evidence type="ECO:0000256" key="1">
    <source>
        <dbReference type="SAM" id="MobiDB-lite"/>
    </source>
</evidence>
<accession>A0A976R8K9</accession>